<organism evidence="5 6">
    <name type="scientific">Brachyspira suanatina</name>
    <dbReference type="NCBI Taxonomy" id="381802"/>
    <lineage>
        <taxon>Bacteria</taxon>
        <taxon>Pseudomonadati</taxon>
        <taxon>Spirochaetota</taxon>
        <taxon>Spirochaetia</taxon>
        <taxon>Brachyspirales</taxon>
        <taxon>Brachyspiraceae</taxon>
        <taxon>Brachyspira</taxon>
    </lineage>
</organism>
<dbReference type="InterPro" id="IPR009057">
    <property type="entry name" value="Homeodomain-like_sf"/>
</dbReference>
<keyword evidence="6" id="KW-1185">Reference proteome</keyword>
<dbReference type="AlphaFoldDB" id="A0A0G4K9U0"/>
<dbReference type="PRINTS" id="PR00032">
    <property type="entry name" value="HTHARAC"/>
</dbReference>
<keyword evidence="2" id="KW-0238">DNA-binding</keyword>
<dbReference type="Gene3D" id="1.10.10.60">
    <property type="entry name" value="Homeodomain-like"/>
    <property type="match status" value="2"/>
</dbReference>
<protein>
    <submittedName>
        <fullName evidence="5">AraC family transcriptional regulator</fullName>
    </submittedName>
</protein>
<name>A0A0G4K9U0_9SPIR</name>
<dbReference type="InterPro" id="IPR011051">
    <property type="entry name" value="RmlC_Cupin_sf"/>
</dbReference>
<dbReference type="GO" id="GO:0043565">
    <property type="term" value="F:sequence-specific DNA binding"/>
    <property type="evidence" value="ECO:0007669"/>
    <property type="project" value="InterPro"/>
</dbReference>
<dbReference type="Gene3D" id="2.60.120.10">
    <property type="entry name" value="Jelly Rolls"/>
    <property type="match status" value="1"/>
</dbReference>
<evidence type="ECO:0000256" key="2">
    <source>
        <dbReference type="ARBA" id="ARBA00023125"/>
    </source>
</evidence>
<dbReference type="EMBL" id="CVLB01000002">
    <property type="protein sequence ID" value="CRF34621.1"/>
    <property type="molecule type" value="Genomic_DNA"/>
</dbReference>
<dbReference type="SUPFAM" id="SSF51182">
    <property type="entry name" value="RmlC-like cupins"/>
    <property type="match status" value="1"/>
</dbReference>
<sequence length="318" mass="37756">MNFFDNITEEEREILSGKKSFKKQLYTDDNDFICVDVNKFLKKGNLITIRPHTRFIDIPEHNHTYIEVIYVLKGNIIHIIDNEEITLNKGDLLFLNFNISHKIKACNKNDVAINFIIKKDFFNDVLSMLDENNYIKDFIINLSKSDNTKRQFLLFNTFGILPIENIIENLIYSIITNRSLDEVNINKKLIGILFMYLYNYTFLLEKNFVLDDEYTISKYIENYIETEYKTAKLSELAKQLNSNIFQISRFIKSKFGQTFKEMLQNKKFEVASKLLIETNLSISDIISNIGYENNSYFHKRFKQIFTLSPAEYRKRYKK</sequence>
<proteinExistence type="predicted"/>
<dbReference type="PANTHER" id="PTHR43280:SF34">
    <property type="entry name" value="ARAC-FAMILY TRANSCRIPTIONAL REGULATOR"/>
    <property type="match status" value="1"/>
</dbReference>
<evidence type="ECO:0000313" key="6">
    <source>
        <dbReference type="Proteomes" id="UP000043763"/>
    </source>
</evidence>
<accession>A0A0G4K9U0</accession>
<feature type="domain" description="HTH araC/xylS-type" evidence="4">
    <location>
        <begin position="214"/>
        <end position="315"/>
    </location>
</feature>
<dbReference type="SMART" id="SM00342">
    <property type="entry name" value="HTH_ARAC"/>
    <property type="match status" value="1"/>
</dbReference>
<evidence type="ECO:0000259" key="4">
    <source>
        <dbReference type="PROSITE" id="PS01124"/>
    </source>
</evidence>
<dbReference type="GO" id="GO:0003700">
    <property type="term" value="F:DNA-binding transcription factor activity"/>
    <property type="evidence" value="ECO:0007669"/>
    <property type="project" value="InterPro"/>
</dbReference>
<evidence type="ECO:0000313" key="5">
    <source>
        <dbReference type="EMBL" id="CRF34621.1"/>
    </source>
</evidence>
<dbReference type="Proteomes" id="UP000043763">
    <property type="component" value="Unassembled WGS sequence"/>
</dbReference>
<reference evidence="6" key="1">
    <citation type="submission" date="2015-04" db="EMBL/GenBank/DDBJ databases">
        <authorList>
            <person name="Mushtaq Mamoona"/>
        </authorList>
    </citation>
    <scope>NUCLEOTIDE SEQUENCE [LARGE SCALE GENOMIC DNA]</scope>
    <source>
        <strain evidence="6">AN4859/03</strain>
    </source>
</reference>
<dbReference type="OrthoDB" id="360808at2"/>
<dbReference type="InterPro" id="IPR014710">
    <property type="entry name" value="RmlC-like_jellyroll"/>
</dbReference>
<dbReference type="SUPFAM" id="SSF46689">
    <property type="entry name" value="Homeodomain-like"/>
    <property type="match status" value="1"/>
</dbReference>
<dbReference type="InterPro" id="IPR018060">
    <property type="entry name" value="HTH_AraC"/>
</dbReference>
<keyword evidence="1" id="KW-0805">Transcription regulation</keyword>
<dbReference type="Pfam" id="PF12833">
    <property type="entry name" value="HTH_18"/>
    <property type="match status" value="1"/>
</dbReference>
<dbReference type="PROSITE" id="PS01124">
    <property type="entry name" value="HTH_ARAC_FAMILY_2"/>
    <property type="match status" value="1"/>
</dbReference>
<dbReference type="InterPro" id="IPR013096">
    <property type="entry name" value="Cupin_2"/>
</dbReference>
<evidence type="ECO:0000256" key="1">
    <source>
        <dbReference type="ARBA" id="ARBA00023015"/>
    </source>
</evidence>
<dbReference type="Pfam" id="PF07883">
    <property type="entry name" value="Cupin_2"/>
    <property type="match status" value="1"/>
</dbReference>
<dbReference type="PANTHER" id="PTHR43280">
    <property type="entry name" value="ARAC-FAMILY TRANSCRIPTIONAL REGULATOR"/>
    <property type="match status" value="1"/>
</dbReference>
<dbReference type="RefSeq" id="WP_083997900.1">
    <property type="nucleotide sequence ID" value="NZ_CVLB01000002.1"/>
</dbReference>
<keyword evidence="3" id="KW-0804">Transcription</keyword>
<dbReference type="InterPro" id="IPR020449">
    <property type="entry name" value="Tscrpt_reg_AraC-type_HTH"/>
</dbReference>
<gene>
    <name evidence="5" type="ORF">BRSU_2138</name>
</gene>
<evidence type="ECO:0000256" key="3">
    <source>
        <dbReference type="ARBA" id="ARBA00023163"/>
    </source>
</evidence>